<evidence type="ECO:0000256" key="16">
    <source>
        <dbReference type="ARBA" id="ARBA00023180"/>
    </source>
</evidence>
<comment type="function">
    <text evidence="3">Could act as a receptor for an unknown ligand.</text>
</comment>
<keyword evidence="14 20" id="KW-0472">Membrane</keyword>
<evidence type="ECO:0000256" key="14">
    <source>
        <dbReference type="ARBA" id="ARBA00023136"/>
    </source>
</evidence>
<dbReference type="VEuPathDB" id="TriTrypDB:TvY486_1015560"/>
<dbReference type="GO" id="GO:0016020">
    <property type="term" value="C:membrane"/>
    <property type="evidence" value="ECO:0007669"/>
    <property type="project" value="UniProtKB-SubCell"/>
</dbReference>
<comment type="similarity">
    <text evidence="5">Belongs to the adenylyl cyclase class-3 family.</text>
</comment>
<dbReference type="InterPro" id="IPR029787">
    <property type="entry name" value="Nucleotide_cyclase"/>
</dbReference>
<keyword evidence="10" id="KW-0067">ATP-binding</keyword>
<dbReference type="InterPro" id="IPR050697">
    <property type="entry name" value="Adenylyl/Guanylyl_Cyclase_3/4"/>
</dbReference>
<keyword evidence="11" id="KW-0460">Magnesium</keyword>
<dbReference type="FunFam" id="3.30.70.1230:FF:000022">
    <property type="entry name" value="Receptor-type adenylate cyclase GRESAG 4, putative"/>
    <property type="match status" value="1"/>
</dbReference>
<dbReference type="GO" id="GO:0046872">
    <property type="term" value="F:metal ion binding"/>
    <property type="evidence" value="ECO:0007669"/>
    <property type="project" value="UniProtKB-KW"/>
</dbReference>
<gene>
    <name evidence="22" type="ORF">TVY486_1015560</name>
</gene>
<dbReference type="SUPFAM" id="SSF53822">
    <property type="entry name" value="Periplasmic binding protein-like I"/>
    <property type="match status" value="1"/>
</dbReference>
<dbReference type="Gene3D" id="3.30.70.1230">
    <property type="entry name" value="Nucleotide cyclase"/>
    <property type="match status" value="1"/>
</dbReference>
<evidence type="ECO:0000313" key="22">
    <source>
        <dbReference type="EMBL" id="CCC52514.1"/>
    </source>
</evidence>
<keyword evidence="15 22" id="KW-0675">Receptor</keyword>
<dbReference type="AlphaFoldDB" id="G0U4Z9"/>
<dbReference type="GO" id="GO:0006171">
    <property type="term" value="P:cAMP biosynthetic process"/>
    <property type="evidence" value="ECO:0007669"/>
    <property type="project" value="UniProtKB-KW"/>
</dbReference>
<keyword evidence="12 20" id="KW-1133">Transmembrane helix</keyword>
<evidence type="ECO:0000256" key="20">
    <source>
        <dbReference type="SAM" id="Phobius"/>
    </source>
</evidence>
<dbReference type="SMART" id="SM00044">
    <property type="entry name" value="CYCc"/>
    <property type="match status" value="1"/>
</dbReference>
<evidence type="ECO:0000256" key="12">
    <source>
        <dbReference type="ARBA" id="ARBA00022989"/>
    </source>
</evidence>
<keyword evidence="17 22" id="KW-0456">Lyase</keyword>
<evidence type="ECO:0000256" key="13">
    <source>
        <dbReference type="ARBA" id="ARBA00022998"/>
    </source>
</evidence>
<proteinExistence type="inferred from homology"/>
<comment type="subcellular location">
    <subcellularLocation>
        <location evidence="4">Membrane</location>
        <topology evidence="4">Multi-pass membrane protein</topology>
    </subcellularLocation>
</comment>
<feature type="transmembrane region" description="Helical" evidence="20">
    <location>
        <begin position="862"/>
        <end position="885"/>
    </location>
</feature>
<evidence type="ECO:0000256" key="5">
    <source>
        <dbReference type="ARBA" id="ARBA00005381"/>
    </source>
</evidence>
<protein>
    <recommendedName>
        <fullName evidence="6">adenylate cyclase</fullName>
        <ecNumber evidence="6">4.6.1.1</ecNumber>
    </recommendedName>
    <alternativeName>
        <fullName evidence="18">ATP pyrophosphate-lyase</fullName>
    </alternativeName>
    <alternativeName>
        <fullName evidence="19">Adenylyl cyclase</fullName>
    </alternativeName>
</protein>
<feature type="domain" description="Guanylate cyclase" evidence="21">
    <location>
        <begin position="904"/>
        <end position="1058"/>
    </location>
</feature>
<evidence type="ECO:0000256" key="2">
    <source>
        <dbReference type="ARBA" id="ARBA00001946"/>
    </source>
</evidence>
<dbReference type="GO" id="GO:0005524">
    <property type="term" value="F:ATP binding"/>
    <property type="evidence" value="ECO:0007669"/>
    <property type="project" value="UniProtKB-KW"/>
</dbReference>
<evidence type="ECO:0000256" key="4">
    <source>
        <dbReference type="ARBA" id="ARBA00004141"/>
    </source>
</evidence>
<accession>G0U4Z9</accession>
<dbReference type="PANTHER" id="PTHR43081">
    <property type="entry name" value="ADENYLATE CYCLASE, TERMINAL-DIFFERENTIATION SPECIFIC-RELATED"/>
    <property type="match status" value="1"/>
</dbReference>
<evidence type="ECO:0000256" key="19">
    <source>
        <dbReference type="ARBA" id="ARBA00032637"/>
    </source>
</evidence>
<dbReference type="InterPro" id="IPR057399">
    <property type="entry name" value="GRESAG4.1/3_peripasmic_1"/>
</dbReference>
<evidence type="ECO:0000256" key="1">
    <source>
        <dbReference type="ARBA" id="ARBA00001593"/>
    </source>
</evidence>
<sequence>MVGGSLSTMYCRSGRQESPFNAVVNYVNHGRVCTKRCSLVTGLPLLLITCLVSTLTAASNDSLQENVTVNIVSILQTKIKGKPNVDAITAGFNASLWSERKVSGRIFFEFHNPTYDETANTTHVQKIFENKTSRGGKNQLLVALGPFGSQHINMFEPVLKKYNVVGFGPISTGTAEYSWDSSFYFFSVSPTAELIALIRYAVAYLRAQRVGFMYLKGFLYGEAECKLAGKELSHMGYTLSGVFDMPSKDGENAADDVFKNAWEKFAEQLPQATLMFGYPCPDTVRFLMMFQSDNRTSSTYLLAPSTLGYVIDLGFRKILEEKNLFFAPGKLLFTGWNPLAKDGSFKAIQHFKRDMHKYLSQNGTQYNNDTDYFLKHDTEGELMVHGWIIGEILKQSLNSSEWVRDQHTFRESLYNQRRYVVDDLVFGDFGGECGRKAVTNGAICHCNQGGKMVYMKRVMENRRIEPLKEGLLRLGMTTCFSDGLMLPAPLIGVFFDMVDNTLLQKVSREMFKGASILNGDGRLGQRDRLFMHSISATMENAGETLRNEVSTRVVSAVFGVVNDAVLNIPNMTFIDPTLLAPRLADPRRNVIHLTPTLEQQFFVLASYLSGLSIDGLHTVIRSSEGAAIAEKLYNTLWTVKVTSLSSVLLNSTEPMGNHLQNKGNVLVIGLNVDDIYVLAEHLHTYNDTRVFVCFSDLALFYNEFVSAFKGKTVGDRLLFATNLPHWNDPNPATETGRKFNENVRKMNVSRTPLTMMGFVTGRLMQEILPLMPTVNAEALAQFFYTNVGATADDMHYGPFSDSKCGPSPNSIKTGCAVNYGATSISVWSMARVLDPSVKEVSGPISIAVVYSEDLYLGLSLPVFVPLVVFFIMLLLLGLLALIHFLRRDARDNRNAPKVPTAPVTLVFTDIESSTSQWAANPQLMPGAVATHHRLIRALIAQHRCYEVKTIGDSFMIACKSALAAVRLVHDLQHKFLEHNWGTTVFDESYRTFEEQRAEEDAEYVPPTARLEPEVYRRLWNGLRVRAGVHTGLCDIRHDEVTKGYDYYGRTSNMAARTESVAHGGQVLLTRAAYMALTASEREQLDVTSLGAVSLRGVPEPVEMYQLNAVPGRTFRPLRLDVEPNDEYDDRHGCLSTTDSSTSSNAMTQTGRIIAISLQTLLSVFPLRQRQKLLQSCCDQWRIRTPKPCKVMWNEEACKEAINRVAATVGKVTGPKSRVDDASTASGSLEFCPTRVLSGDKLLPSPVAKDFSKELRSLSHSGQCSGDL</sequence>
<keyword evidence="13" id="KW-0115">cAMP biosynthesis</keyword>
<dbReference type="EMBL" id="HE573026">
    <property type="protein sequence ID" value="CCC52514.1"/>
    <property type="molecule type" value="Genomic_DNA"/>
</dbReference>
<evidence type="ECO:0000256" key="18">
    <source>
        <dbReference type="ARBA" id="ARBA00032597"/>
    </source>
</evidence>
<dbReference type="InterPro" id="IPR028082">
    <property type="entry name" value="Peripla_BP_I"/>
</dbReference>
<keyword evidence="16" id="KW-0325">Glycoprotein</keyword>
<comment type="cofactor">
    <cofactor evidence="2">
        <name>Mg(2+)</name>
        <dbReference type="ChEBI" id="CHEBI:18420"/>
    </cofactor>
</comment>
<name>G0U4Z9_TRYVY</name>
<dbReference type="InterPro" id="IPR001054">
    <property type="entry name" value="A/G_cyclase"/>
</dbReference>
<dbReference type="EC" id="4.6.1.1" evidence="6"/>
<comment type="catalytic activity">
    <reaction evidence="1">
        <text>ATP = 3',5'-cyclic AMP + diphosphate</text>
        <dbReference type="Rhea" id="RHEA:15389"/>
        <dbReference type="ChEBI" id="CHEBI:30616"/>
        <dbReference type="ChEBI" id="CHEBI:33019"/>
        <dbReference type="ChEBI" id="CHEBI:58165"/>
        <dbReference type="EC" id="4.6.1.1"/>
    </reaction>
</comment>
<keyword evidence="8" id="KW-0479">Metal-binding</keyword>
<keyword evidence="9" id="KW-0547">Nucleotide-binding</keyword>
<dbReference type="GO" id="GO:0035556">
    <property type="term" value="P:intracellular signal transduction"/>
    <property type="evidence" value="ECO:0007669"/>
    <property type="project" value="InterPro"/>
</dbReference>
<evidence type="ECO:0000256" key="6">
    <source>
        <dbReference type="ARBA" id="ARBA00012201"/>
    </source>
</evidence>
<dbReference type="Pfam" id="PF00211">
    <property type="entry name" value="Guanylate_cyc"/>
    <property type="match status" value="1"/>
</dbReference>
<reference evidence="22" key="1">
    <citation type="journal article" date="2012" name="Proc. Natl. Acad. Sci. U.S.A.">
        <title>Antigenic diversity is generated by distinct evolutionary mechanisms in African trypanosome species.</title>
        <authorList>
            <person name="Jackson A.P."/>
            <person name="Berry A."/>
            <person name="Aslett M."/>
            <person name="Allison H.C."/>
            <person name="Burton P."/>
            <person name="Vavrova-Anderson J."/>
            <person name="Brown R."/>
            <person name="Browne H."/>
            <person name="Corton N."/>
            <person name="Hauser H."/>
            <person name="Gamble J."/>
            <person name="Gilderthorp R."/>
            <person name="Marcello L."/>
            <person name="McQuillan J."/>
            <person name="Otto T.D."/>
            <person name="Quail M.A."/>
            <person name="Sanders M.J."/>
            <person name="van Tonder A."/>
            <person name="Ginger M.L."/>
            <person name="Field M.C."/>
            <person name="Barry J.D."/>
            <person name="Hertz-Fowler C."/>
            <person name="Berriman M."/>
        </authorList>
    </citation>
    <scope>NUCLEOTIDE SEQUENCE</scope>
    <source>
        <strain evidence="22">Y486</strain>
    </source>
</reference>
<evidence type="ECO:0000256" key="15">
    <source>
        <dbReference type="ARBA" id="ARBA00023170"/>
    </source>
</evidence>
<dbReference type="Pfam" id="PF25493">
    <property type="entry name" value="Peripla_BP_A-cyclase"/>
    <property type="match status" value="1"/>
</dbReference>
<evidence type="ECO:0000256" key="11">
    <source>
        <dbReference type="ARBA" id="ARBA00022842"/>
    </source>
</evidence>
<evidence type="ECO:0000256" key="17">
    <source>
        <dbReference type="ARBA" id="ARBA00023239"/>
    </source>
</evidence>
<organism evidence="22">
    <name type="scientific">Trypanosoma vivax (strain Y486)</name>
    <dbReference type="NCBI Taxonomy" id="1055687"/>
    <lineage>
        <taxon>Eukaryota</taxon>
        <taxon>Discoba</taxon>
        <taxon>Euglenozoa</taxon>
        <taxon>Kinetoplastea</taxon>
        <taxon>Metakinetoplastina</taxon>
        <taxon>Trypanosomatida</taxon>
        <taxon>Trypanosomatidae</taxon>
        <taxon>Trypanosoma</taxon>
        <taxon>Duttonella</taxon>
    </lineage>
</organism>
<dbReference type="InterPro" id="IPR057398">
    <property type="entry name" value="GRESAG4.1/3_peripasmic_2"/>
</dbReference>
<evidence type="ECO:0000256" key="10">
    <source>
        <dbReference type="ARBA" id="ARBA00022840"/>
    </source>
</evidence>
<dbReference type="Pfam" id="PF25495">
    <property type="entry name" value="Peripla_BP_A-cyclase_1"/>
    <property type="match status" value="1"/>
</dbReference>
<dbReference type="SUPFAM" id="SSF55073">
    <property type="entry name" value="Nucleotide cyclase"/>
    <property type="match status" value="1"/>
</dbReference>
<dbReference type="CDD" id="cd07556">
    <property type="entry name" value="Nucleotidyl_cyc_III"/>
    <property type="match status" value="1"/>
</dbReference>
<evidence type="ECO:0000256" key="7">
    <source>
        <dbReference type="ARBA" id="ARBA00022692"/>
    </source>
</evidence>
<dbReference type="PROSITE" id="PS50125">
    <property type="entry name" value="GUANYLATE_CYCLASE_2"/>
    <property type="match status" value="1"/>
</dbReference>
<dbReference type="GO" id="GO:0004016">
    <property type="term" value="F:adenylate cyclase activity"/>
    <property type="evidence" value="ECO:0007669"/>
    <property type="project" value="UniProtKB-EC"/>
</dbReference>
<evidence type="ECO:0000256" key="3">
    <source>
        <dbReference type="ARBA" id="ARBA00002708"/>
    </source>
</evidence>
<dbReference type="OMA" id="MENAGET"/>
<evidence type="ECO:0000259" key="21">
    <source>
        <dbReference type="PROSITE" id="PS50125"/>
    </source>
</evidence>
<dbReference type="PANTHER" id="PTHR43081:SF1">
    <property type="entry name" value="ADENYLATE CYCLASE, TERMINAL-DIFFERENTIATION SPECIFIC"/>
    <property type="match status" value="1"/>
</dbReference>
<evidence type="ECO:0000256" key="9">
    <source>
        <dbReference type="ARBA" id="ARBA00022741"/>
    </source>
</evidence>
<evidence type="ECO:0000256" key="8">
    <source>
        <dbReference type="ARBA" id="ARBA00022723"/>
    </source>
</evidence>
<keyword evidence="7 20" id="KW-0812">Transmembrane</keyword>